<protein>
    <submittedName>
        <fullName evidence="2">Hemolysin D</fullName>
    </submittedName>
</protein>
<name>A0ABN4HZM1_9BURK</name>
<evidence type="ECO:0000313" key="3">
    <source>
        <dbReference type="Proteomes" id="UP000063429"/>
    </source>
</evidence>
<dbReference type="Gene3D" id="2.150.10.10">
    <property type="entry name" value="Serralysin-like metalloprotease, C-terminal"/>
    <property type="match status" value="4"/>
</dbReference>
<proteinExistence type="predicted"/>
<feature type="region of interest" description="Disordered" evidence="1">
    <location>
        <begin position="116"/>
        <end position="148"/>
    </location>
</feature>
<evidence type="ECO:0000256" key="1">
    <source>
        <dbReference type="SAM" id="MobiDB-lite"/>
    </source>
</evidence>
<reference evidence="3" key="1">
    <citation type="journal article" date="2015" name="Genome Announc.">
        <title>Complete Genome Sequence of Herbaspirillum hiltneri N3 (DSM 17495), Isolated from Surface-Sterilized Wheat Roots.</title>
        <authorList>
            <person name="Guizelini D."/>
            <person name="Saizaki P.M."/>
            <person name="Coimbra N.A."/>
            <person name="Weiss V.A."/>
            <person name="Faoro H."/>
            <person name="Sfeir M.Z."/>
            <person name="Baura V.A."/>
            <person name="Monteiro R.A."/>
            <person name="Chubatsu L.S."/>
            <person name="Souza E.M."/>
            <person name="Cruz L.M."/>
            <person name="Pedrosa F.O."/>
            <person name="Raittz R.T."/>
            <person name="Marchaukoski J.N."/>
            <person name="Steffens M.B."/>
        </authorList>
    </citation>
    <scope>NUCLEOTIDE SEQUENCE [LARGE SCALE GENOMIC DNA]</scope>
    <source>
        <strain evidence="3">N3</strain>
    </source>
</reference>
<gene>
    <name evidence="2" type="ORF">F506_17710</name>
</gene>
<organism evidence="2 3">
    <name type="scientific">Herbaspirillum hiltneri N3</name>
    <dbReference type="NCBI Taxonomy" id="1262470"/>
    <lineage>
        <taxon>Bacteria</taxon>
        <taxon>Pseudomonadati</taxon>
        <taxon>Pseudomonadota</taxon>
        <taxon>Betaproteobacteria</taxon>
        <taxon>Burkholderiales</taxon>
        <taxon>Oxalobacteraceae</taxon>
        <taxon>Herbaspirillum</taxon>
    </lineage>
</organism>
<dbReference type="EMBL" id="CP011409">
    <property type="protein sequence ID" value="AKZ64256.1"/>
    <property type="molecule type" value="Genomic_DNA"/>
</dbReference>
<keyword evidence="3" id="KW-1185">Reference proteome</keyword>
<sequence length="2684" mass="267662">MATAASSKASSANPANSANAANAAQAVTGSARVTMPDQNGSFHLNVPRGAVKHVQVVDVDMVLQLEDGSKVVLAGGAMGAMDEKSKIVFADASQDTGRLLDLVGKIPLRNNDQSLILNSDPVNTQDRANNSDSHGVPENHFTSNNNSAQVNPAATSQLAKIIQDNAGSLTSNGLQNLVLPSIPVPPAPPVTTGADSLIKQVSPEISERPGSVLTPIVVGPQTPAMTLNLLNLTTQTQVGSVLHGSGGSVASAIDGSNSVQFAPQVINAGNDVHTIYATSSNTQSDFIKIFKVNVTGDGTVKSVLISGVPSTMTILNAVNLGGGNYQITPAAGEKTFDLQVQYTTTAADPTRPTAPTATINFDVSVLTSDGLTHLLDSRVVVIKDASSYTDLTYLDPATGKSVWVLPAQGVPHEIHAGDGGVTIYGSNANDLLYGGVGVDTIIGGSGNTYFEGGAGADVLTGGTQGINTAGYKNSAAGVTIDLVTGVGTGGDAQGDVLSNIQNLIGSASSDTFVANGKVNRLDGGTGGSDTVSYAHSTAGVTVNLITGLGSNGDAEGDTYVHIQNVIGSASGDMFIANTQANSFNGGSGGSDTVSYASSAAGVTVNLSTGVGTGGSAQGDTYVHIQNVIGSAFADTFVGNIDVNNFDGGSGGQDTVSYANSAAGVSVNFVSGRGVGGDAEGDTYSHIQNVIGSAFDDVFIAGIDSVNFNGGSGGSDTVNYGASTGGIIANMVTMTGSGGYAQNNTYTNIQNIVGSSSGDIFVSGAGANHFDGGSGGSDTVSYASSNAGVVVSLFDGSASGGYAQGDTLLHIQNVIGSNFNDLFIASADNNRFDGGGGVNTVSYEKSVGGVTVDLTNTIGTGTGSTYANGDSYVNIQNLIGSIYDDIFIASADANRLDGGLQSVHNRVSYENSNAGVTVDLNYTDGTGTFGGYAAGDQLINVQDLTGSSGNDTFVASNVANNFDGGAGSNTVSYAASNAGVTIDLVLGGGNGGYANGDTYLNIQNIIGSTADDMFIANGAANRFDGLGGTNTVSYAKASDSIGVVVDLVNNAGSNGFAAGDTYANIQNVIGSTNDDTFIASSVANVFDGLQGSDTVSYVYSNAGVTVNLVTGLGANGYATGDTYANLENVIGSSFDDLFVASSDVNSFDGGTGTVHNRVSYTSSTAAVTIDLTKTDGTGTSGGFAQGDKFVNIQDLTGSQYDDTFVASNAANNFDGGTGCAHNRVSYAASAAGVTVDLTQTDGSGTSGGFAQGDTLVNIQDLTGSQYDDLFIASNVANYFDGGVSAAGSHNRVSYKYSDAGVTVDLTKTDGTGTSGGFAQGDKFVNIQDLTGSQYDDTFVASSDANNFDGGISATGSHNRVSYAASTSAVTVDLTKTDGTGTSGGFAQGDTLINIQDLTGSQYDDTFVASSDANNFDGGASVTGSHNRVSYAASTAAVTIDLTKTDGTGTSGGFAQGDKFINIQDVTGSQYDDTFVASSDANNIDGGASVTGSHNRVSYAASTAAVTIDLTKTDGTGTSGGFAQGDKFINIQDLTGSQYDDTFVASSDANNFDGGSGSVHNRVSYAASATAVTVDLTKTDGTGTSGGFAQGDKLVNIQDLTGSSGDDTFIASSDGNYFDGGVSSSTSHNRVSYAASTAAVTVDLTKTDGTGTSGGFAQGDRFVRIQDLTGSQYDDTFVASSDANYLDGGASVAGSHNRVSYAASTAAVTVDLTKTDGTGTSGGFAQNDKLINIQDLTGSQYDDTFVASSDANNFDGGVSVAGSHNLVSYAASTSAVTVDLTKTDGTGTSGGFAQGDKFINIQDVTGSQYDDTFVASSSANNFDGGTSVTGSHNRVSYAASTAAVTVDLTKTDGTGTSGGFAQGDKFVNIQDVTGSQYNDTFVASSAANNFDGGVSAAGSHNAVSYAASTSAVTVDLTKTDGTGTSGGFAQGDTLINIQDLTGSQYDDTFVASADANYFDGGVSVTGSHNRVSYAASNAAVTVDLNSTNGSGTSGGYAAGDRFVNIQDITGSSGNDTFIANGVANNFDGGLGSDTVSYSASTVSVTVDLSSGGAGVGGFADGDTYTSIENVIGGSAADFLTGAATGATVLTGGGGGDTLTGVASNRANTYASYAGSAAVTVNLNATDGSGTSGGDAAGDKLSFIDNLIGSSNDDIFVANNQANNLNGGGGFDTVSYTSSDGGVTVNLNTGIGANFHAQGDVYTSIENVIGSGFADTLTGAGANKTILTGGGGGDTLTGVTANRANTFASYAGSASGVTVDLNATDGTGTSGGDAAGDKLSFIDNLIGSSFNDTFVANGQANSFDGGAGGVDTVSYLASTALVTVDLSNTTGAGTSGGFAQGDKFTGISNLIGSNFDDVFFASSAANAFEGSGHGANGDTVNYARSGNAVVVDLFHHTGSAGVDAAAGGGVSFSTGDTYSNIQNVVGSSYNDTFYGDSIANKFDGAGGTSDTVSYEYSNANGAIIANLGTHAGTGGDANGDTYTNIENLTGSAFLDSTLTGDANANILTAKGTATTNAFSGGGAASGTDVFNVVDGGTNSVAVGTGLNTINVSAGSHSSLGAQSDMVNQTTGLSNISTINGAAGTTTLHFADLGSSITLANFANKVTGITTLDMTSGVGTNIVITAADVISMGMPSGASSHILTVKMSGSESLQIAANGSDHYVYFPGTTDYAFYNASNVEVARIHLA</sequence>
<accession>A0ABN4HZM1</accession>
<dbReference type="Proteomes" id="UP000063429">
    <property type="component" value="Chromosome"/>
</dbReference>
<feature type="compositionally biased region" description="Polar residues" evidence="1">
    <location>
        <begin position="116"/>
        <end position="133"/>
    </location>
</feature>
<evidence type="ECO:0000313" key="2">
    <source>
        <dbReference type="EMBL" id="AKZ64256.1"/>
    </source>
</evidence>
<dbReference type="SUPFAM" id="SSF51120">
    <property type="entry name" value="beta-Roll"/>
    <property type="match status" value="2"/>
</dbReference>
<dbReference type="RefSeq" id="WP_235471215.1">
    <property type="nucleotide sequence ID" value="NZ_CP011409.1"/>
</dbReference>
<dbReference type="InterPro" id="IPR011049">
    <property type="entry name" value="Serralysin-like_metalloprot_C"/>
</dbReference>